<dbReference type="HOGENOM" id="CLU_3191641_0_0_1"/>
<evidence type="ECO:0000313" key="1">
    <source>
        <dbReference type="EMBL" id="CAZ84177.1"/>
    </source>
</evidence>
<dbReference type="Proteomes" id="UP000006911">
    <property type="component" value="Unassembled WGS sequence"/>
</dbReference>
<sequence>MLRFPRDTNLLFCFVSPFSYPLPFSYLSCAYGGGSGPGLRNWAGWK</sequence>
<proteinExistence type="predicted"/>
<name>D5GI34_TUBMM</name>
<dbReference type="GeneID" id="9181895"/>
<reference evidence="1 2" key="1">
    <citation type="journal article" date="2010" name="Nature">
        <title>Perigord black truffle genome uncovers evolutionary origins and mechanisms of symbiosis.</title>
        <authorList>
            <person name="Martin F."/>
            <person name="Kohler A."/>
            <person name="Murat C."/>
            <person name="Balestrini R."/>
            <person name="Coutinho P.M."/>
            <person name="Jaillon O."/>
            <person name="Montanini B."/>
            <person name="Morin E."/>
            <person name="Noel B."/>
            <person name="Percudani R."/>
            <person name="Porcel B."/>
            <person name="Rubini A."/>
            <person name="Amicucci A."/>
            <person name="Amselem J."/>
            <person name="Anthouard V."/>
            <person name="Arcioni S."/>
            <person name="Artiguenave F."/>
            <person name="Aury J.M."/>
            <person name="Ballario P."/>
            <person name="Bolchi A."/>
            <person name="Brenna A."/>
            <person name="Brun A."/>
            <person name="Buee M."/>
            <person name="Cantarel B."/>
            <person name="Chevalier G."/>
            <person name="Couloux A."/>
            <person name="Da Silva C."/>
            <person name="Denoeud F."/>
            <person name="Duplessis S."/>
            <person name="Ghignone S."/>
            <person name="Hilselberger B."/>
            <person name="Iotti M."/>
            <person name="Marcais B."/>
            <person name="Mello A."/>
            <person name="Miranda M."/>
            <person name="Pacioni G."/>
            <person name="Quesneville H."/>
            <person name="Riccioni C."/>
            <person name="Ruotolo R."/>
            <person name="Splivallo R."/>
            <person name="Stocchi V."/>
            <person name="Tisserant E."/>
            <person name="Viscomi A.R."/>
            <person name="Zambonelli A."/>
            <person name="Zampieri E."/>
            <person name="Henrissat B."/>
            <person name="Lebrun M.H."/>
            <person name="Paolocci F."/>
            <person name="Bonfante P."/>
            <person name="Ottonello S."/>
            <person name="Wincker P."/>
        </authorList>
    </citation>
    <scope>NUCLEOTIDE SEQUENCE [LARGE SCALE GENOMIC DNA]</scope>
    <source>
        <strain evidence="1 2">Mel28</strain>
    </source>
</reference>
<dbReference type="EMBL" id="FN430322">
    <property type="protein sequence ID" value="CAZ84177.1"/>
    <property type="molecule type" value="Genomic_DNA"/>
</dbReference>
<organism evidence="1 2">
    <name type="scientific">Tuber melanosporum (strain Mel28)</name>
    <name type="common">Perigord black truffle</name>
    <dbReference type="NCBI Taxonomy" id="656061"/>
    <lineage>
        <taxon>Eukaryota</taxon>
        <taxon>Fungi</taxon>
        <taxon>Dikarya</taxon>
        <taxon>Ascomycota</taxon>
        <taxon>Pezizomycotina</taxon>
        <taxon>Pezizomycetes</taxon>
        <taxon>Pezizales</taxon>
        <taxon>Tuberaceae</taxon>
        <taxon>Tuber</taxon>
    </lineage>
</organism>
<dbReference type="InParanoid" id="D5GI34"/>
<dbReference type="AlphaFoldDB" id="D5GI34"/>
<evidence type="ECO:0000313" key="2">
    <source>
        <dbReference type="Proteomes" id="UP000006911"/>
    </source>
</evidence>
<protein>
    <submittedName>
        <fullName evidence="1">(Perigord truffle) hypothetical protein</fullName>
    </submittedName>
</protein>
<dbReference type="RefSeq" id="XP_002839986.1">
    <property type="nucleotide sequence ID" value="XM_002839940.1"/>
</dbReference>
<accession>D5GI34</accession>
<keyword evidence="2" id="KW-1185">Reference proteome</keyword>
<dbReference type="KEGG" id="tml:GSTUM_00008249001"/>
<gene>
    <name evidence="1" type="ORF">GSTUM_00008249001</name>
</gene>